<comment type="caution">
    <text evidence="6">The sequence shown here is derived from an EMBL/GenBank/DDBJ whole genome shotgun (WGS) entry which is preliminary data.</text>
</comment>
<dbReference type="GO" id="GO:0055085">
    <property type="term" value="P:transmembrane transport"/>
    <property type="evidence" value="ECO:0007669"/>
    <property type="project" value="UniProtKB-ARBA"/>
</dbReference>
<dbReference type="InterPro" id="IPR003439">
    <property type="entry name" value="ABC_transporter-like_ATP-bd"/>
</dbReference>
<dbReference type="Proteomes" id="UP000269573">
    <property type="component" value="Unassembled WGS sequence"/>
</dbReference>
<evidence type="ECO:0000256" key="4">
    <source>
        <dbReference type="ARBA" id="ARBA00022840"/>
    </source>
</evidence>
<dbReference type="Pfam" id="PF00005">
    <property type="entry name" value="ABC_tran"/>
    <property type="match status" value="1"/>
</dbReference>
<dbReference type="NCBIfam" id="TIGR01727">
    <property type="entry name" value="oligo_HPY"/>
    <property type="match status" value="1"/>
</dbReference>
<keyword evidence="4 6" id="KW-0067">ATP-binding</keyword>
<organism evidence="6 7">
    <name type="scientific">Brevibacillus nitrificans</name>
    <dbReference type="NCBI Taxonomy" id="651560"/>
    <lineage>
        <taxon>Bacteria</taxon>
        <taxon>Bacillati</taxon>
        <taxon>Bacillota</taxon>
        <taxon>Bacilli</taxon>
        <taxon>Bacillales</taxon>
        <taxon>Paenibacillaceae</taxon>
        <taxon>Brevibacillus</taxon>
    </lineage>
</organism>
<dbReference type="InterPro" id="IPR017871">
    <property type="entry name" value="ABC_transporter-like_CS"/>
</dbReference>
<evidence type="ECO:0000259" key="5">
    <source>
        <dbReference type="PROSITE" id="PS50893"/>
    </source>
</evidence>
<evidence type="ECO:0000256" key="1">
    <source>
        <dbReference type="ARBA" id="ARBA00005417"/>
    </source>
</evidence>
<protein>
    <submittedName>
        <fullName evidence="6">Dipeptide ABC transporter ATP-binding protein</fullName>
    </submittedName>
</protein>
<name>A0A3M8D4E8_9BACL</name>
<comment type="similarity">
    <text evidence="1">Belongs to the ABC transporter superfamily.</text>
</comment>
<keyword evidence="2" id="KW-0813">Transport</keyword>
<dbReference type="SUPFAM" id="SSF52540">
    <property type="entry name" value="P-loop containing nucleoside triphosphate hydrolases"/>
    <property type="match status" value="1"/>
</dbReference>
<dbReference type="GO" id="GO:0016887">
    <property type="term" value="F:ATP hydrolysis activity"/>
    <property type="evidence" value="ECO:0007669"/>
    <property type="project" value="InterPro"/>
</dbReference>
<dbReference type="PANTHER" id="PTHR43776">
    <property type="entry name" value="TRANSPORT ATP-BINDING PROTEIN"/>
    <property type="match status" value="1"/>
</dbReference>
<evidence type="ECO:0000313" key="6">
    <source>
        <dbReference type="EMBL" id="RNB82569.1"/>
    </source>
</evidence>
<keyword evidence="3" id="KW-0547">Nucleotide-binding</keyword>
<dbReference type="Pfam" id="PF08352">
    <property type="entry name" value="oligo_HPY"/>
    <property type="match status" value="1"/>
</dbReference>
<dbReference type="GO" id="GO:0005524">
    <property type="term" value="F:ATP binding"/>
    <property type="evidence" value="ECO:0007669"/>
    <property type="project" value="UniProtKB-KW"/>
</dbReference>
<dbReference type="CDD" id="cd03257">
    <property type="entry name" value="ABC_NikE_OppD_transporters"/>
    <property type="match status" value="1"/>
</dbReference>
<sequence length="331" mass="36377">MSEDLLVVDNLKTYFPLKKGLFGQTSGHVKAVDGVSFKVKRGETLGIVGESGCGKSTTGRSILQLIKPSAGSVRFHGEELVEMPQAKLRDMRSQMQIIFQDPYSSLNPRLTVATILAEALSVGVSPSDTRPMRERVMALLRLVGLNPQHADRYPHEFSGGQRQRIGIARAIAVSPKLIVADEPVSALDVSIQAQILNLMKELQEDMGLTYLFISHDLGVIRHISDRIAVMYLGRIVEIGDKKSLFENPLHPYTQALISAVPVPNPEKKKERIVLGGDVPSPANPPVGCAFHPRCRHATELCTTLRPTETVMGPDHIVACHLYSHDERSQQA</sequence>
<dbReference type="GO" id="GO:0015833">
    <property type="term" value="P:peptide transport"/>
    <property type="evidence" value="ECO:0007669"/>
    <property type="project" value="InterPro"/>
</dbReference>
<gene>
    <name evidence="6" type="ORF">EDM59_20685</name>
</gene>
<evidence type="ECO:0000256" key="3">
    <source>
        <dbReference type="ARBA" id="ARBA00022741"/>
    </source>
</evidence>
<dbReference type="AlphaFoldDB" id="A0A3M8D4E8"/>
<feature type="domain" description="ABC transporter" evidence="5">
    <location>
        <begin position="6"/>
        <end position="257"/>
    </location>
</feature>
<evidence type="ECO:0000256" key="2">
    <source>
        <dbReference type="ARBA" id="ARBA00022448"/>
    </source>
</evidence>
<dbReference type="PROSITE" id="PS00211">
    <property type="entry name" value="ABC_TRANSPORTER_1"/>
    <property type="match status" value="1"/>
</dbReference>
<dbReference type="InterPro" id="IPR013563">
    <property type="entry name" value="Oligopep_ABC_C"/>
</dbReference>
<evidence type="ECO:0000313" key="7">
    <source>
        <dbReference type="Proteomes" id="UP000269573"/>
    </source>
</evidence>
<reference evidence="6 7" key="1">
    <citation type="submission" date="2018-10" db="EMBL/GenBank/DDBJ databases">
        <title>Phylogenomics of Brevibacillus.</title>
        <authorList>
            <person name="Dunlap C."/>
        </authorList>
    </citation>
    <scope>NUCLEOTIDE SEQUENCE [LARGE SCALE GENOMIC DNA]</scope>
    <source>
        <strain evidence="6 7">JCM 15774</strain>
    </source>
</reference>
<keyword evidence="7" id="KW-1185">Reference proteome</keyword>
<dbReference type="PROSITE" id="PS50893">
    <property type="entry name" value="ABC_TRANSPORTER_2"/>
    <property type="match status" value="1"/>
</dbReference>
<dbReference type="InterPro" id="IPR050319">
    <property type="entry name" value="ABC_transp_ATP-bind"/>
</dbReference>
<proteinExistence type="inferred from homology"/>
<dbReference type="Gene3D" id="3.40.50.300">
    <property type="entry name" value="P-loop containing nucleotide triphosphate hydrolases"/>
    <property type="match status" value="1"/>
</dbReference>
<dbReference type="InterPro" id="IPR027417">
    <property type="entry name" value="P-loop_NTPase"/>
</dbReference>
<accession>A0A3M8D4E8</accession>
<dbReference type="EMBL" id="RHHU01000012">
    <property type="protein sequence ID" value="RNB82569.1"/>
    <property type="molecule type" value="Genomic_DNA"/>
</dbReference>
<dbReference type="InterPro" id="IPR003593">
    <property type="entry name" value="AAA+_ATPase"/>
</dbReference>
<dbReference type="RefSeq" id="WP_122925352.1">
    <property type="nucleotide sequence ID" value="NZ_RHHU01000012.1"/>
</dbReference>
<dbReference type="FunFam" id="3.40.50.300:FF:000016">
    <property type="entry name" value="Oligopeptide ABC transporter ATP-binding component"/>
    <property type="match status" value="1"/>
</dbReference>
<dbReference type="PANTHER" id="PTHR43776:SF7">
    <property type="entry name" value="D,D-DIPEPTIDE TRANSPORT ATP-BINDING PROTEIN DDPF-RELATED"/>
    <property type="match status" value="1"/>
</dbReference>
<dbReference type="SMART" id="SM00382">
    <property type="entry name" value="AAA"/>
    <property type="match status" value="1"/>
</dbReference>
<dbReference type="NCBIfam" id="NF008453">
    <property type="entry name" value="PRK11308.1"/>
    <property type="match status" value="1"/>
</dbReference>